<dbReference type="OrthoDB" id="9767116at2"/>
<dbReference type="InterPro" id="IPR041246">
    <property type="entry name" value="Bact_MG10"/>
</dbReference>
<dbReference type="Proteomes" id="UP000318538">
    <property type="component" value="Chromosome"/>
</dbReference>
<keyword evidence="4" id="KW-1185">Reference proteome</keyword>
<dbReference type="SUPFAM" id="SSF48239">
    <property type="entry name" value="Terpenoid cyclases/Protein prenyltransferases"/>
    <property type="match status" value="1"/>
</dbReference>
<dbReference type="RefSeq" id="WP_145176650.1">
    <property type="nucleotide sequence ID" value="NZ_CP036525.1"/>
</dbReference>
<dbReference type="PANTHER" id="PTHR40094:SF1">
    <property type="entry name" value="UBIQUITIN DOMAIN-CONTAINING PROTEIN"/>
    <property type="match status" value="1"/>
</dbReference>
<feature type="domain" description="Alpha-2-macroglobulin" evidence="2">
    <location>
        <begin position="1303"/>
        <end position="1393"/>
    </location>
</feature>
<dbReference type="SMART" id="SM01419">
    <property type="entry name" value="Thiol-ester_cl"/>
    <property type="match status" value="1"/>
</dbReference>
<dbReference type="GO" id="GO:0004866">
    <property type="term" value="F:endopeptidase inhibitor activity"/>
    <property type="evidence" value="ECO:0007669"/>
    <property type="project" value="InterPro"/>
</dbReference>
<reference evidence="3 4" key="1">
    <citation type="submission" date="2019-02" db="EMBL/GenBank/DDBJ databases">
        <title>Deep-cultivation of Planctomycetes and their phenomic and genomic characterization uncovers novel biology.</title>
        <authorList>
            <person name="Wiegand S."/>
            <person name="Jogler M."/>
            <person name="Boedeker C."/>
            <person name="Pinto D."/>
            <person name="Vollmers J."/>
            <person name="Rivas-Marin E."/>
            <person name="Kohn T."/>
            <person name="Peeters S.H."/>
            <person name="Heuer A."/>
            <person name="Rast P."/>
            <person name="Oberbeckmann S."/>
            <person name="Bunk B."/>
            <person name="Jeske O."/>
            <person name="Meyerdierks A."/>
            <person name="Storesund J.E."/>
            <person name="Kallscheuer N."/>
            <person name="Luecker S."/>
            <person name="Lage O.M."/>
            <person name="Pohl T."/>
            <person name="Merkel B.J."/>
            <person name="Hornburger P."/>
            <person name="Mueller R.-W."/>
            <person name="Bruemmer F."/>
            <person name="Labrenz M."/>
            <person name="Spormann A.M."/>
            <person name="Op den Camp H."/>
            <person name="Overmann J."/>
            <person name="Amann R."/>
            <person name="Jetten M.S.M."/>
            <person name="Mascher T."/>
            <person name="Medema M.H."/>
            <person name="Devos D.P."/>
            <person name="Kaster A.-K."/>
            <person name="Ovreas L."/>
            <person name="Rohde M."/>
            <person name="Galperin M.Y."/>
            <person name="Jogler C."/>
        </authorList>
    </citation>
    <scope>NUCLEOTIDE SEQUENCE [LARGE SCALE GENOMIC DNA]</scope>
    <source>
        <strain evidence="3 4">K22_7</strain>
    </source>
</reference>
<dbReference type="Gene3D" id="2.60.40.10">
    <property type="entry name" value="Immunoglobulins"/>
    <property type="match status" value="1"/>
</dbReference>
<dbReference type="Pfam" id="PF00207">
    <property type="entry name" value="A2M"/>
    <property type="match status" value="1"/>
</dbReference>
<dbReference type="Gene3D" id="1.50.10.20">
    <property type="match status" value="1"/>
</dbReference>
<organism evidence="3 4">
    <name type="scientific">Rubripirellula lacrimiformis</name>
    <dbReference type="NCBI Taxonomy" id="1930273"/>
    <lineage>
        <taxon>Bacteria</taxon>
        <taxon>Pseudomonadati</taxon>
        <taxon>Planctomycetota</taxon>
        <taxon>Planctomycetia</taxon>
        <taxon>Pirellulales</taxon>
        <taxon>Pirellulaceae</taxon>
        <taxon>Rubripirellula</taxon>
    </lineage>
</organism>
<dbReference type="InterPro" id="IPR001599">
    <property type="entry name" value="Macroglobln_a2"/>
</dbReference>
<dbReference type="InterPro" id="IPR008969">
    <property type="entry name" value="CarboxyPept-like_regulatory"/>
</dbReference>
<dbReference type="InterPro" id="IPR002890">
    <property type="entry name" value="MG2"/>
</dbReference>
<dbReference type="SUPFAM" id="SSF49464">
    <property type="entry name" value="Carboxypeptidase regulatory domain-like"/>
    <property type="match status" value="1"/>
</dbReference>
<sequence length="2060" mass="230146">MLLCSLSCQFVSLLNPWRLAINAIYWRSGTRQEFRPRMCDHRKSWRLALLNASQRLLPALWLALWLAFGLVPAPSIAQDTRDVKWKSVRQAIDQGLPQTAIDRLDPMIDRFRADGNVDAAIHAVCWKITLEGQIEGNKPEEKITRLREEIEKSSAEMKPVMEAILANWYWQYFSQNRWRFAQRTETAQSPSDDFTTWGLDRILSEVDAHFQTALSAADALQTTPVGQFDELLEPGTAPTSYRPTLYDVLVCNALDFYSAGEHAATQVRDAFEVSADGPIFDDRDAFLAWQPETDDQDSALLRGVQLYQSLIRFHQADADPSALLDADQSRLTFGNNHAFGEDKDQRFRSALRRLADANIDHPIAAMALNELAQSLRQSDPVAAHAAATEGLTRHPDSVGGRRCYNMIQEIESPSATIMTERVWNLAGDDVIRPTIDVAYKNVTKVYLRLVRSDFQDFLSGKRSSVDGYGQNEMSELLTRTPIAAWSADLPATDDYQVRTESVDAPAIDAPGSYLLIASHDKDFASPVNQLSLCDVWVSDLSMVVRNHSGDGLVDGFLLDARTGDPIVGANVEAWSQSPQQPRNRKRFATVQTDTDGMFRITGGRQQNVTLLASANGQQISSANQLYLLQSRRRSDPVRSAVLFTDRSIYRPGQTIQFKGICYRQHAATDDYRVLSRTKGTVVFTDVNGKEIEKQAFLTNDFGSFSGSFVAPRDRLTGQMRLSIEGPIRGQASVTVEEYKRPKFRVELKPPSDEVKLGENVTVTGEATAYTGVAIGDASVSWRVVRQVQYPIWWLRSCWWMPVQQGASQEIAHGTATTDPAGRFDVSFVAQPDSSVSVESDPTFEYQVYADVTDTTGETRSDQRTVRVGYTALSASVNADDWLTDDKPTEITIRTESLDGESRAANGKLTVYRLQQPDRVHRPALVELYRRYPQGQPRKPDLSDPVTWDVGEAVFHDDFATDASGRSVVKVALEPGMYRAKLVTKDAYGKDVHAETQMRVLDPDSNRLTTKVPFLLASPSDSVQPGQQYVAVWGSGYDRARAYVEIECRGEIRESFWTDPADTQMQIKQMVDEKMRGGFTLRVTMVRDNRANLESRVIDVPWTNKKLDVQWEHFVSKLAPAAKETWTAVIQGPDSEAAAAEMVATLYDASLDAYLPHVWQTGFTGFRRERSSISSSFENQPKQLRTIVHGWQINRRDGSLSYVSLPPEFLQTPFQQFRGRGYGGMMMRGAMMKGSSGPPMHASESMMMDDGGGGMGGGMAMSAAASPSFAPATGATGNGTDGSGPAKPEVDFGEVAVRKNLNETAFFFPKLIAADDGTVRMEFTMPEALTEWKFLGFAHDRSLRSGGISDTAVTAKDLMVVPNPPRFVREGDEIEFTVKVSNQSPTRQTGSVRLTFADARTTKSVDSLLENNETDQPFQIAAGQSQTVAWRIRVPDGLGAITYKAVGSTGRLSDGEEGVLPVLSRRVLVTESITLPIRGKQTKQFDFDKLLRSGDSDSLEHQSVTAQMVSNPSWYAVMALPYLMEYPHQCSEQTFNRFYANAMAQHIATSNPKIRRVFDQWRATPALDSPLQQNEELKSVVLEETPWVRQAESESQARRNVGILFDKNRLEDETARTLHQLTQMQKPDGMWPWFPGGGSNRYITLYITTGFGRMRHLGVDVDMSAAIGSLQALDQWMSDEFDDLKEVDRSKNHLSNTVALYLYGRSFFLKDQAVAPQHQQAFDYWVSQAKQHWLAIGNRQSQAHIAIALTRLGDRAPAEGIMRSIKERSVTDEEMGRFWRDTEASWWWYHAPIESQAMMIEAFDEVMDDAEAVEDCKVWLLKQKQTQDWKTTKATSDAVYALLLRGSDQLASDELVQVSMGGKTIQPQSVEAGTGFFEERFAGADVTPSLGDITVTKVDDGVAWGSVSWQYLEDMSKVTAHDGTPLKLTKSLFVKTNTDNGPTLVAVDGPVSVGDELVVRIVLRTDRDMEYVHLKDYRGSGTEPTNVLSQYRFQDGLAYYESTRDTASHFFIDYLPKGTYVFEYSTRVQLRGQYQTGYANIQCMYAPEFAGHSESLPIVVK</sequence>
<dbReference type="EMBL" id="CP036525">
    <property type="protein sequence ID" value="QDT07956.1"/>
    <property type="molecule type" value="Genomic_DNA"/>
</dbReference>
<evidence type="ECO:0000313" key="4">
    <source>
        <dbReference type="Proteomes" id="UP000318538"/>
    </source>
</evidence>
<dbReference type="Gene3D" id="2.60.40.1930">
    <property type="match status" value="1"/>
</dbReference>
<dbReference type="PANTHER" id="PTHR40094">
    <property type="entry name" value="ALPHA-2-MACROGLOBULIN HOMOLOG"/>
    <property type="match status" value="1"/>
</dbReference>
<gene>
    <name evidence="3" type="ORF">K227x_63850</name>
</gene>
<accession>A0A517NLE5</accession>
<dbReference type="KEGG" id="rlc:K227x_63850"/>
<proteinExistence type="inferred from homology"/>
<evidence type="ECO:0000313" key="3">
    <source>
        <dbReference type="EMBL" id="QDT07956.1"/>
    </source>
</evidence>
<comment type="similarity">
    <text evidence="1">Belongs to the protease inhibitor I39 (alpha-2-macroglobulin) family. Bacterial alpha-2-macroglobulin subfamily.</text>
</comment>
<dbReference type="InterPro" id="IPR008930">
    <property type="entry name" value="Terpenoid_cyclase/PrenylTrfase"/>
</dbReference>
<protein>
    <submittedName>
        <fullName evidence="3">MG2 domain protein</fullName>
    </submittedName>
</protein>
<dbReference type="Pfam" id="PF17973">
    <property type="entry name" value="bMG10"/>
    <property type="match status" value="1"/>
</dbReference>
<dbReference type="Pfam" id="PF01835">
    <property type="entry name" value="MG2"/>
    <property type="match status" value="1"/>
</dbReference>
<dbReference type="InterPro" id="IPR013783">
    <property type="entry name" value="Ig-like_fold"/>
</dbReference>
<dbReference type="InterPro" id="IPR047565">
    <property type="entry name" value="Alpha-macroglob_thiol-ester_cl"/>
</dbReference>
<evidence type="ECO:0000259" key="2">
    <source>
        <dbReference type="SMART" id="SM01360"/>
    </source>
</evidence>
<evidence type="ECO:0000256" key="1">
    <source>
        <dbReference type="ARBA" id="ARBA00010556"/>
    </source>
</evidence>
<dbReference type="InterPro" id="IPR051802">
    <property type="entry name" value="YfhM-like"/>
</dbReference>
<dbReference type="SMART" id="SM01360">
    <property type="entry name" value="A2M"/>
    <property type="match status" value="1"/>
</dbReference>
<name>A0A517NLE5_9BACT</name>